<evidence type="ECO:0000313" key="1">
    <source>
        <dbReference type="EMBL" id="GAJ10528.1"/>
    </source>
</evidence>
<dbReference type="EMBL" id="BARW01033511">
    <property type="protein sequence ID" value="GAJ10528.1"/>
    <property type="molecule type" value="Genomic_DNA"/>
</dbReference>
<organism evidence="1">
    <name type="scientific">marine sediment metagenome</name>
    <dbReference type="NCBI Taxonomy" id="412755"/>
    <lineage>
        <taxon>unclassified sequences</taxon>
        <taxon>metagenomes</taxon>
        <taxon>ecological metagenomes</taxon>
    </lineage>
</organism>
<proteinExistence type="predicted"/>
<evidence type="ECO:0008006" key="2">
    <source>
        <dbReference type="Google" id="ProtNLM"/>
    </source>
</evidence>
<accession>X1TYZ2</accession>
<name>X1TYZ2_9ZZZZ</name>
<comment type="caution">
    <text evidence="1">The sequence shown here is derived from an EMBL/GenBank/DDBJ whole genome shotgun (WGS) entry which is preliminary data.</text>
</comment>
<gene>
    <name evidence="1" type="ORF">S12H4_52761</name>
</gene>
<dbReference type="AlphaFoldDB" id="X1TYZ2"/>
<sequence length="32" mass="3772">MMKAIYETRGRAREYCGLAINLYTGCEHRCVY</sequence>
<feature type="non-terminal residue" evidence="1">
    <location>
        <position position="32"/>
    </location>
</feature>
<reference evidence="1" key="1">
    <citation type="journal article" date="2014" name="Front. Microbiol.">
        <title>High frequency of phylogenetically diverse reductive dehalogenase-homologous genes in deep subseafloor sedimentary metagenomes.</title>
        <authorList>
            <person name="Kawai M."/>
            <person name="Futagami T."/>
            <person name="Toyoda A."/>
            <person name="Takaki Y."/>
            <person name="Nishi S."/>
            <person name="Hori S."/>
            <person name="Arai W."/>
            <person name="Tsubouchi T."/>
            <person name="Morono Y."/>
            <person name="Uchiyama I."/>
            <person name="Ito T."/>
            <person name="Fujiyama A."/>
            <person name="Inagaki F."/>
            <person name="Takami H."/>
        </authorList>
    </citation>
    <scope>NUCLEOTIDE SEQUENCE</scope>
    <source>
        <strain evidence="1">Expedition CK06-06</strain>
    </source>
</reference>
<protein>
    <recommendedName>
        <fullName evidence="2">Radical SAM protein</fullName>
    </recommendedName>
</protein>